<dbReference type="InterPro" id="IPR036162">
    <property type="entry name" value="Resolvase-like_N_sf"/>
</dbReference>
<proteinExistence type="predicted"/>
<evidence type="ECO:0000313" key="3">
    <source>
        <dbReference type="EMBL" id="SOC16580.1"/>
    </source>
</evidence>
<dbReference type="PROSITE" id="PS51736">
    <property type="entry name" value="RECOMBINASES_3"/>
    <property type="match status" value="1"/>
</dbReference>
<evidence type="ECO:0000313" key="4">
    <source>
        <dbReference type="Proteomes" id="UP000219636"/>
    </source>
</evidence>
<feature type="region of interest" description="Disordered" evidence="1">
    <location>
        <begin position="56"/>
        <end position="75"/>
    </location>
</feature>
<dbReference type="Gene3D" id="3.40.50.1390">
    <property type="entry name" value="Resolvase, N-terminal catalytic domain"/>
    <property type="match status" value="1"/>
</dbReference>
<accession>A0A285T5V5</accession>
<evidence type="ECO:0000256" key="1">
    <source>
        <dbReference type="SAM" id="MobiDB-lite"/>
    </source>
</evidence>
<protein>
    <submittedName>
        <fullName evidence="3">Resolvase-like protein</fullName>
    </submittedName>
</protein>
<keyword evidence="4" id="KW-1185">Reference proteome</keyword>
<gene>
    <name evidence="3" type="ORF">SAMN05880501_10931</name>
</gene>
<dbReference type="EMBL" id="OBMQ01000009">
    <property type="protein sequence ID" value="SOC16580.1"/>
    <property type="molecule type" value="Genomic_DNA"/>
</dbReference>
<dbReference type="GO" id="GO:0000150">
    <property type="term" value="F:DNA strand exchange activity"/>
    <property type="evidence" value="ECO:0007669"/>
    <property type="project" value="InterPro"/>
</dbReference>
<dbReference type="Proteomes" id="UP000219636">
    <property type="component" value="Unassembled WGS sequence"/>
</dbReference>
<organism evidence="3 4">
    <name type="scientific">Ureibacillus xyleni</name>
    <dbReference type="NCBI Taxonomy" id="614648"/>
    <lineage>
        <taxon>Bacteria</taxon>
        <taxon>Bacillati</taxon>
        <taxon>Bacillota</taxon>
        <taxon>Bacilli</taxon>
        <taxon>Bacillales</taxon>
        <taxon>Caryophanaceae</taxon>
        <taxon>Ureibacillus</taxon>
    </lineage>
</organism>
<feature type="domain" description="Resolvase/invertase-type recombinase catalytic" evidence="2">
    <location>
        <begin position="1"/>
        <end position="55"/>
    </location>
</feature>
<sequence length="75" mass="8803">MIDRGIAVHILNMGLLDNTPASKLVRNIFFAFAEFERDMIVERTQEGKAIAKQQPNFKEGRPHKYTKKQMDQYNY</sequence>
<evidence type="ECO:0000259" key="2">
    <source>
        <dbReference type="PROSITE" id="PS51736"/>
    </source>
</evidence>
<reference evidence="4" key="1">
    <citation type="submission" date="2017-08" db="EMBL/GenBank/DDBJ databases">
        <authorList>
            <person name="Varghese N."/>
            <person name="Submissions S."/>
        </authorList>
    </citation>
    <scope>NUCLEOTIDE SEQUENCE [LARGE SCALE GENOMIC DNA]</scope>
    <source>
        <strain evidence="4">JC22</strain>
    </source>
</reference>
<dbReference type="InterPro" id="IPR006119">
    <property type="entry name" value="Resolv_N"/>
</dbReference>
<dbReference type="AlphaFoldDB" id="A0A285T5V5"/>
<name>A0A285T5V5_9BACL</name>
<dbReference type="GO" id="GO:0003677">
    <property type="term" value="F:DNA binding"/>
    <property type="evidence" value="ECO:0007669"/>
    <property type="project" value="InterPro"/>
</dbReference>
<dbReference type="Pfam" id="PF00239">
    <property type="entry name" value="Resolvase"/>
    <property type="match status" value="1"/>
</dbReference>
<dbReference type="SUPFAM" id="SSF53041">
    <property type="entry name" value="Resolvase-like"/>
    <property type="match status" value="1"/>
</dbReference>